<proteinExistence type="predicted"/>
<dbReference type="Proteomes" id="UP001634007">
    <property type="component" value="Unassembled WGS sequence"/>
</dbReference>
<dbReference type="AlphaFoldDB" id="A0ABD3J275"/>
<evidence type="ECO:0000313" key="4">
    <source>
        <dbReference type="Proteomes" id="UP001634007"/>
    </source>
</evidence>
<gene>
    <name evidence="3" type="ORF">ACJRO7_005531</name>
</gene>
<accession>A0ABD3J275</accession>
<sequence length="247" mass="26771">MASGGEEKKETKDLYAVLGLNKECTASELKDAYKRLALRWHPDRCSASGSSRSVEESKKKFQAIQQAYSVLSDADQRLLYDVGVYNDDDDDENLGMGEFLSEMAVMMSQTQSGENGEETLEELQDLFHEMFQADIEAFASDSHAMAPNGCSTSSSSSYISCRASSGSSNKRSVSEITQIKAEGSAGFDAHFENFCFGMEQQEDLRIGKGVAGGIAAATSGSRGRQGKKRKVSSSDISSKDFYAVSAE</sequence>
<comment type="caution">
    <text evidence="3">The sequence shown here is derived from an EMBL/GenBank/DDBJ whole genome shotgun (WGS) entry which is preliminary data.</text>
</comment>
<dbReference type="CDD" id="cd06257">
    <property type="entry name" value="DnaJ"/>
    <property type="match status" value="1"/>
</dbReference>
<protein>
    <recommendedName>
        <fullName evidence="2">J domain-containing protein</fullName>
    </recommendedName>
</protein>
<feature type="region of interest" description="Disordered" evidence="1">
    <location>
        <begin position="215"/>
        <end position="247"/>
    </location>
</feature>
<dbReference type="InterPro" id="IPR018253">
    <property type="entry name" value="DnaJ_domain_CS"/>
</dbReference>
<dbReference type="Pfam" id="PF00226">
    <property type="entry name" value="DnaJ"/>
    <property type="match status" value="1"/>
</dbReference>
<evidence type="ECO:0000256" key="1">
    <source>
        <dbReference type="SAM" id="MobiDB-lite"/>
    </source>
</evidence>
<dbReference type="SUPFAM" id="SSF46565">
    <property type="entry name" value="Chaperone J-domain"/>
    <property type="match status" value="1"/>
</dbReference>
<dbReference type="Gene3D" id="1.10.287.110">
    <property type="entry name" value="DnaJ domain"/>
    <property type="match status" value="1"/>
</dbReference>
<dbReference type="PROSITE" id="PS50076">
    <property type="entry name" value="DNAJ_2"/>
    <property type="match status" value="1"/>
</dbReference>
<dbReference type="PANTHER" id="PTHR44743">
    <property type="entry name" value="PUTATIVE, EXPRESSED-RELATED"/>
    <property type="match status" value="1"/>
</dbReference>
<organism evidence="3 4">
    <name type="scientific">Eucalyptus globulus</name>
    <name type="common">Tasmanian blue gum</name>
    <dbReference type="NCBI Taxonomy" id="34317"/>
    <lineage>
        <taxon>Eukaryota</taxon>
        <taxon>Viridiplantae</taxon>
        <taxon>Streptophyta</taxon>
        <taxon>Embryophyta</taxon>
        <taxon>Tracheophyta</taxon>
        <taxon>Spermatophyta</taxon>
        <taxon>Magnoliopsida</taxon>
        <taxon>eudicotyledons</taxon>
        <taxon>Gunneridae</taxon>
        <taxon>Pentapetalae</taxon>
        <taxon>rosids</taxon>
        <taxon>malvids</taxon>
        <taxon>Myrtales</taxon>
        <taxon>Myrtaceae</taxon>
        <taxon>Myrtoideae</taxon>
        <taxon>Eucalypteae</taxon>
        <taxon>Eucalyptus</taxon>
    </lineage>
</organism>
<dbReference type="InterPro" id="IPR001623">
    <property type="entry name" value="DnaJ_domain"/>
</dbReference>
<keyword evidence="4" id="KW-1185">Reference proteome</keyword>
<dbReference type="PRINTS" id="PR00625">
    <property type="entry name" value="JDOMAIN"/>
</dbReference>
<dbReference type="PROSITE" id="PS00636">
    <property type="entry name" value="DNAJ_1"/>
    <property type="match status" value="1"/>
</dbReference>
<evidence type="ECO:0000313" key="3">
    <source>
        <dbReference type="EMBL" id="KAL3720734.1"/>
    </source>
</evidence>
<dbReference type="SMART" id="SM00271">
    <property type="entry name" value="DnaJ"/>
    <property type="match status" value="1"/>
</dbReference>
<reference evidence="3 4" key="1">
    <citation type="submission" date="2024-11" db="EMBL/GenBank/DDBJ databases">
        <title>Chromosome-level genome assembly of Eucalyptus globulus Labill. provides insights into its genome evolution.</title>
        <authorList>
            <person name="Li X."/>
        </authorList>
    </citation>
    <scope>NUCLEOTIDE SEQUENCE [LARGE SCALE GENOMIC DNA]</scope>
    <source>
        <strain evidence="3">CL2024</strain>
        <tissue evidence="3">Fresh tender leaves</tissue>
    </source>
</reference>
<dbReference type="InterPro" id="IPR036869">
    <property type="entry name" value="J_dom_sf"/>
</dbReference>
<evidence type="ECO:0000259" key="2">
    <source>
        <dbReference type="PROSITE" id="PS50076"/>
    </source>
</evidence>
<dbReference type="EMBL" id="JBJKBG010000010">
    <property type="protein sequence ID" value="KAL3720734.1"/>
    <property type="molecule type" value="Genomic_DNA"/>
</dbReference>
<dbReference type="PANTHER" id="PTHR44743:SF5">
    <property type="entry name" value="CHAPERONE DNAJ-DOMAIN SUPERFAMILY PROTEIN"/>
    <property type="match status" value="1"/>
</dbReference>
<name>A0ABD3J275_EUCGL</name>
<feature type="domain" description="J" evidence="2">
    <location>
        <begin position="13"/>
        <end position="84"/>
    </location>
</feature>